<sequence length="444" mass="51701">MASHARSKFRNVLIFKTLKANWKRRQKLQNMLAMLLMRQQTFITVLALISLVLYSSTKIATRMPRIRSCRRKLRRIGWWESVWNTYSDKRFKKTFRISKATFSYILDRIKADIQRKQPRRWGFVEEPISPACRLGIALYRLGRGDYYYTISEMTGFGVATVCNITIDVSQAIVKNLWKEAVSNKFPSTLEHFKECALDMEEMWQFSALDGCHIPIKMPRGGANSAKEYHNFKNFYSIVLMGMVNAKMQFIWASVGCPGSNHDSIIFRSTSLYSKMMENYILPTFTKLIKGVKVPFMILADSAFPHLPWIQKPYTNAVLSEKQRYFNNRLSRARMVVESAYGMLKSRWRVLHRKCDSNNETMKVKTLACIVLHNICIDYGENISTNLDLTVNPENPSQKRPRDAIRDLLHMTRSRPIRSTTKSATQIRNALTEKFWREHETGVVI</sequence>
<comment type="similarity">
    <text evidence="3">Belongs to the HARBI1 family.</text>
</comment>
<evidence type="ECO:0000256" key="3">
    <source>
        <dbReference type="ARBA" id="ARBA00006958"/>
    </source>
</evidence>
<comment type="subcellular location">
    <subcellularLocation>
        <location evidence="2">Nucleus</location>
    </subcellularLocation>
</comment>
<comment type="cofactor">
    <cofactor evidence="1">
        <name>a divalent metal cation</name>
        <dbReference type="ChEBI" id="CHEBI:60240"/>
    </cofactor>
</comment>
<evidence type="ECO:0000256" key="4">
    <source>
        <dbReference type="ARBA" id="ARBA00022722"/>
    </source>
</evidence>
<evidence type="ECO:0000256" key="7">
    <source>
        <dbReference type="ARBA" id="ARBA00023242"/>
    </source>
</evidence>
<comment type="caution">
    <text evidence="8">The sequence shown here is derived from an EMBL/GenBank/DDBJ whole genome shotgun (WGS) entry which is preliminary data.</text>
</comment>
<gene>
    <name evidence="8" type="ORF">PACLA_8A050255</name>
</gene>
<dbReference type="GO" id="GO:0016787">
    <property type="term" value="F:hydrolase activity"/>
    <property type="evidence" value="ECO:0007669"/>
    <property type="project" value="UniProtKB-KW"/>
</dbReference>
<keyword evidence="4" id="KW-0540">Nuclease</keyword>
<organism evidence="8 9">
    <name type="scientific">Paramuricea clavata</name>
    <name type="common">Red gorgonian</name>
    <name type="synonym">Violescent sea-whip</name>
    <dbReference type="NCBI Taxonomy" id="317549"/>
    <lineage>
        <taxon>Eukaryota</taxon>
        <taxon>Metazoa</taxon>
        <taxon>Cnidaria</taxon>
        <taxon>Anthozoa</taxon>
        <taxon>Octocorallia</taxon>
        <taxon>Malacalcyonacea</taxon>
        <taxon>Plexauridae</taxon>
        <taxon>Paramuricea</taxon>
    </lineage>
</organism>
<evidence type="ECO:0000256" key="5">
    <source>
        <dbReference type="ARBA" id="ARBA00022723"/>
    </source>
</evidence>
<dbReference type="InterPro" id="IPR045249">
    <property type="entry name" value="HARBI1-like"/>
</dbReference>
<dbReference type="GO" id="GO:0004518">
    <property type="term" value="F:nuclease activity"/>
    <property type="evidence" value="ECO:0007669"/>
    <property type="project" value="UniProtKB-KW"/>
</dbReference>
<dbReference type="PANTHER" id="PTHR22930">
    <property type="match status" value="1"/>
</dbReference>
<evidence type="ECO:0000256" key="6">
    <source>
        <dbReference type="ARBA" id="ARBA00022801"/>
    </source>
</evidence>
<protein>
    <submittedName>
        <fullName evidence="8">Uncharacterized protein</fullName>
    </submittedName>
</protein>
<evidence type="ECO:0000256" key="2">
    <source>
        <dbReference type="ARBA" id="ARBA00004123"/>
    </source>
</evidence>
<keyword evidence="5" id="KW-0479">Metal-binding</keyword>
<evidence type="ECO:0000256" key="1">
    <source>
        <dbReference type="ARBA" id="ARBA00001968"/>
    </source>
</evidence>
<proteinExistence type="inferred from homology"/>
<evidence type="ECO:0000313" key="9">
    <source>
        <dbReference type="Proteomes" id="UP001152795"/>
    </source>
</evidence>
<dbReference type="InterPro" id="IPR027806">
    <property type="entry name" value="HARBI1_dom"/>
</dbReference>
<name>A0A6S7I5P3_PARCT</name>
<dbReference type="PANTHER" id="PTHR22930:SF85">
    <property type="entry name" value="GH03217P-RELATED"/>
    <property type="match status" value="1"/>
</dbReference>
<keyword evidence="6" id="KW-0378">Hydrolase</keyword>
<dbReference type="AlphaFoldDB" id="A0A6S7I5P3"/>
<dbReference type="GO" id="GO:0046872">
    <property type="term" value="F:metal ion binding"/>
    <property type="evidence" value="ECO:0007669"/>
    <property type="project" value="UniProtKB-KW"/>
</dbReference>
<evidence type="ECO:0000313" key="8">
    <source>
        <dbReference type="EMBL" id="CAB4012013.1"/>
    </source>
</evidence>
<keyword evidence="9" id="KW-1185">Reference proteome</keyword>
<dbReference type="GO" id="GO:0005634">
    <property type="term" value="C:nucleus"/>
    <property type="evidence" value="ECO:0007669"/>
    <property type="project" value="UniProtKB-SubCell"/>
</dbReference>
<dbReference type="OrthoDB" id="6627079at2759"/>
<dbReference type="Pfam" id="PF13359">
    <property type="entry name" value="DDE_Tnp_4"/>
    <property type="match status" value="1"/>
</dbReference>
<dbReference type="Proteomes" id="UP001152795">
    <property type="component" value="Unassembled WGS sequence"/>
</dbReference>
<reference evidence="8" key="1">
    <citation type="submission" date="2020-04" db="EMBL/GenBank/DDBJ databases">
        <authorList>
            <person name="Alioto T."/>
            <person name="Alioto T."/>
            <person name="Gomez Garrido J."/>
        </authorList>
    </citation>
    <scope>NUCLEOTIDE SEQUENCE</scope>
    <source>
        <strain evidence="8">A484AB</strain>
    </source>
</reference>
<keyword evidence="7" id="KW-0539">Nucleus</keyword>
<accession>A0A6S7I5P3</accession>
<dbReference type="EMBL" id="CACRXK020007345">
    <property type="protein sequence ID" value="CAB4012013.1"/>
    <property type="molecule type" value="Genomic_DNA"/>
</dbReference>